<sequence>MIFSIIVPIYNVEKYLRCCVDSVLAENFADYEMILVDDGSPDGCRKICDEYAGKYPHIKVIHKENGGLSDARNAGIRAAKGDYLIFLDSDDYWADTNRSKNAGGGILFDLQQLADKKVDLILHPSSLNYRDIPKGADFSDNDFVRHFETLVEGRYYIANAWTKIVRREIIIKNNLFFPKGYIHEDFPYSLQLARFVKTFAFYDNPFYQYRVLGNSISHNVKYKNFSDMLAHLDRGVDFLVENRNSPIYGGLQKFVFDNIGYLRSISVRLYFSKNIIVVYREYFSFKEKCRKIFGAKAIRPVFIGKAAFIIGLPILRLFVPPMLYPAIKAVYQKFFSE</sequence>
<evidence type="ECO:0000313" key="2">
    <source>
        <dbReference type="EMBL" id="ARB04868.1"/>
    </source>
</evidence>
<name>A0AAU8VHM8_NEILA</name>
<dbReference type="AlphaFoldDB" id="A0AAU8VHM8"/>
<protein>
    <submittedName>
        <fullName evidence="2">Glycosyl transferase</fullName>
    </submittedName>
</protein>
<accession>A0AAU8VHM8</accession>
<feature type="domain" description="Glycosyltransferase 2-like" evidence="1">
    <location>
        <begin position="4"/>
        <end position="95"/>
    </location>
</feature>
<dbReference type="InterPro" id="IPR029044">
    <property type="entry name" value="Nucleotide-diphossugar_trans"/>
</dbReference>
<dbReference type="EMBL" id="CP019894">
    <property type="protein sequence ID" value="ARB04868.1"/>
    <property type="molecule type" value="Genomic_DNA"/>
</dbReference>
<dbReference type="PANTHER" id="PTHR22916:SF3">
    <property type="entry name" value="UDP-GLCNAC:BETAGAL BETA-1,3-N-ACETYLGLUCOSAMINYLTRANSFERASE-LIKE PROTEIN 1"/>
    <property type="match status" value="1"/>
</dbReference>
<reference evidence="2 3" key="1">
    <citation type="submission" date="2017-03" db="EMBL/GenBank/DDBJ databases">
        <title>N. lactamica Y92-1009 whole genome sequence.</title>
        <authorList>
            <person name="Pandey A.K."/>
            <person name="Read R.C."/>
        </authorList>
    </citation>
    <scope>NUCLEOTIDE SEQUENCE [LARGE SCALE GENOMIC DNA]</scope>
    <source>
        <strain evidence="2 3">Y92-1009</strain>
    </source>
</reference>
<dbReference type="Pfam" id="PF00535">
    <property type="entry name" value="Glycos_transf_2"/>
    <property type="match status" value="1"/>
</dbReference>
<dbReference type="SUPFAM" id="SSF53448">
    <property type="entry name" value="Nucleotide-diphospho-sugar transferases"/>
    <property type="match status" value="1"/>
</dbReference>
<dbReference type="Proteomes" id="UP000191249">
    <property type="component" value="Chromosome"/>
</dbReference>
<organism evidence="2 3">
    <name type="scientific">Neisseria lactamica</name>
    <dbReference type="NCBI Taxonomy" id="486"/>
    <lineage>
        <taxon>Bacteria</taxon>
        <taxon>Pseudomonadati</taxon>
        <taxon>Pseudomonadota</taxon>
        <taxon>Betaproteobacteria</taxon>
        <taxon>Neisseriales</taxon>
        <taxon>Neisseriaceae</taxon>
        <taxon>Neisseria</taxon>
    </lineage>
</organism>
<dbReference type="GO" id="GO:0016758">
    <property type="term" value="F:hexosyltransferase activity"/>
    <property type="evidence" value="ECO:0007669"/>
    <property type="project" value="UniProtKB-ARBA"/>
</dbReference>
<evidence type="ECO:0000313" key="3">
    <source>
        <dbReference type="Proteomes" id="UP000191249"/>
    </source>
</evidence>
<dbReference type="PANTHER" id="PTHR22916">
    <property type="entry name" value="GLYCOSYLTRANSFERASE"/>
    <property type="match status" value="1"/>
</dbReference>
<dbReference type="InterPro" id="IPR001173">
    <property type="entry name" value="Glyco_trans_2-like"/>
</dbReference>
<proteinExistence type="predicted"/>
<dbReference type="CDD" id="cd00761">
    <property type="entry name" value="Glyco_tranf_GTA_type"/>
    <property type="match status" value="1"/>
</dbReference>
<dbReference type="RefSeq" id="WP_003714077.1">
    <property type="nucleotide sequence ID" value="NZ_CP019894.1"/>
</dbReference>
<gene>
    <name evidence="2" type="ORF">B2G52_08225</name>
</gene>
<keyword evidence="2" id="KW-0808">Transferase</keyword>
<dbReference type="Gene3D" id="3.90.550.10">
    <property type="entry name" value="Spore Coat Polysaccharide Biosynthesis Protein SpsA, Chain A"/>
    <property type="match status" value="1"/>
</dbReference>
<evidence type="ECO:0000259" key="1">
    <source>
        <dbReference type="Pfam" id="PF00535"/>
    </source>
</evidence>